<dbReference type="InterPro" id="IPR029068">
    <property type="entry name" value="Glyas_Bleomycin-R_OHBP_Dase"/>
</dbReference>
<dbReference type="SUPFAM" id="SSF54593">
    <property type="entry name" value="Glyoxalase/Bleomycin resistance protein/Dihydroxybiphenyl dioxygenase"/>
    <property type="match status" value="1"/>
</dbReference>
<feature type="signal peptide" evidence="1">
    <location>
        <begin position="1"/>
        <end position="25"/>
    </location>
</feature>
<feature type="chain" id="PRO_5044820438" description="Glyoxalase/fosfomycin resistance/dioxygenase domain-containing protein" evidence="1">
    <location>
        <begin position="26"/>
        <end position="503"/>
    </location>
</feature>
<evidence type="ECO:0000259" key="2">
    <source>
        <dbReference type="Pfam" id="PF00903"/>
    </source>
</evidence>
<accession>A0ABD0J4I5</accession>
<protein>
    <recommendedName>
        <fullName evidence="2">Glyoxalase/fosfomycin resistance/dioxygenase domain-containing protein</fullName>
    </recommendedName>
</protein>
<dbReference type="Pfam" id="PF00903">
    <property type="entry name" value="Glyoxalase"/>
    <property type="match status" value="1"/>
</dbReference>
<dbReference type="Gene3D" id="3.10.180.10">
    <property type="entry name" value="2,3-Dihydroxybiphenyl 1,2-Dioxygenase, domain 1"/>
    <property type="match status" value="1"/>
</dbReference>
<evidence type="ECO:0000256" key="1">
    <source>
        <dbReference type="SAM" id="SignalP"/>
    </source>
</evidence>
<organism evidence="3 4">
    <name type="scientific">Batillaria attramentaria</name>
    <dbReference type="NCBI Taxonomy" id="370345"/>
    <lineage>
        <taxon>Eukaryota</taxon>
        <taxon>Metazoa</taxon>
        <taxon>Spiralia</taxon>
        <taxon>Lophotrochozoa</taxon>
        <taxon>Mollusca</taxon>
        <taxon>Gastropoda</taxon>
        <taxon>Caenogastropoda</taxon>
        <taxon>Sorbeoconcha</taxon>
        <taxon>Cerithioidea</taxon>
        <taxon>Batillariidae</taxon>
        <taxon>Batillaria</taxon>
    </lineage>
</organism>
<comment type="caution">
    <text evidence="3">The sequence shown here is derived from an EMBL/GenBank/DDBJ whole genome shotgun (WGS) entry which is preliminary data.</text>
</comment>
<evidence type="ECO:0000313" key="3">
    <source>
        <dbReference type="EMBL" id="KAK7457277.1"/>
    </source>
</evidence>
<sequence>MAGSRLSSLFWCLVAMATVPVHVHSVSYHYNRSPSNIAFISVTTDDLESSLKFYTQVLGGMQAEEMSFRYHGDDLSWLMFGKEVETARGQGQDPTLLGVPDISYNGTHEVRGEFVVFDNGLIQLIQFSPRGGAASVSGNTHFPAHEPRTSPAYIAAPHICFWVHDDVDFNHYISQLEARAAELGFSKVKVNRPVEVHSEAERKAVPEDQLGITFSTGDFAGLSFAYFKGPSGEQLELYRIKNQTRHYLGRDYCQRRAVSTAFVTNHTINTWQTKAGVSVNFYVNELGAHLVQRPLQATNIRGDNVENMLFQKELLDAERQRVQPEELGIANISYTGHMRLDHRFSLFDNYVVETLLYTDGLTLGQPGFNPRLNHSSLGYVNDMYVAIMLDHDLHFLTYLDSLESSLAINGFGHVKVNRSPGQSRKYVTLTNGGLSGMNYAMLSGPAGEHVALVQFRGSSRDRLRRALLQYGSVSTAFPETNPWSTGRMDEFCQQYLGTGLLGK</sequence>
<keyword evidence="1" id="KW-0732">Signal</keyword>
<proteinExistence type="predicted"/>
<keyword evidence="4" id="KW-1185">Reference proteome</keyword>
<dbReference type="InterPro" id="IPR004360">
    <property type="entry name" value="Glyas_Fos-R_dOase_dom"/>
</dbReference>
<feature type="domain" description="Glyoxalase/fosfomycin resistance/dioxygenase" evidence="2">
    <location>
        <begin position="37"/>
        <end position="213"/>
    </location>
</feature>
<dbReference type="EMBL" id="JACVVK020000674">
    <property type="protein sequence ID" value="KAK7457277.1"/>
    <property type="molecule type" value="Genomic_DNA"/>
</dbReference>
<name>A0ABD0J4I5_9CAEN</name>
<evidence type="ECO:0000313" key="4">
    <source>
        <dbReference type="Proteomes" id="UP001519460"/>
    </source>
</evidence>
<gene>
    <name evidence="3" type="ORF">BaRGS_00039249</name>
</gene>
<dbReference type="AlphaFoldDB" id="A0ABD0J4I5"/>
<reference evidence="3 4" key="1">
    <citation type="journal article" date="2023" name="Sci. Data">
        <title>Genome assembly of the Korean intertidal mud-creeper Batillaria attramentaria.</title>
        <authorList>
            <person name="Patra A.K."/>
            <person name="Ho P.T."/>
            <person name="Jun S."/>
            <person name="Lee S.J."/>
            <person name="Kim Y."/>
            <person name="Won Y.J."/>
        </authorList>
    </citation>
    <scope>NUCLEOTIDE SEQUENCE [LARGE SCALE GENOMIC DNA]</scope>
    <source>
        <strain evidence="3">Wonlab-2016</strain>
    </source>
</reference>
<dbReference type="Proteomes" id="UP001519460">
    <property type="component" value="Unassembled WGS sequence"/>
</dbReference>